<comment type="subcellular location">
    <subcellularLocation>
        <location evidence="1 8">Cell membrane</location>
        <topology evidence="1 8">Multi-pass membrane protein</topology>
    </subcellularLocation>
</comment>
<evidence type="ECO:0000256" key="8">
    <source>
        <dbReference type="RuleBase" id="RU363032"/>
    </source>
</evidence>
<dbReference type="InterPro" id="IPR000515">
    <property type="entry name" value="MetI-like"/>
</dbReference>
<keyword evidence="11" id="KW-1185">Reference proteome</keyword>
<feature type="transmembrane region" description="Helical" evidence="8">
    <location>
        <begin position="328"/>
        <end position="350"/>
    </location>
</feature>
<proteinExistence type="inferred from homology"/>
<evidence type="ECO:0000256" key="3">
    <source>
        <dbReference type="ARBA" id="ARBA00022475"/>
    </source>
</evidence>
<dbReference type="Gene3D" id="1.10.3720.10">
    <property type="entry name" value="MetI-like"/>
    <property type="match status" value="1"/>
</dbReference>
<feature type="transmembrane region" description="Helical" evidence="8">
    <location>
        <begin position="375"/>
        <end position="394"/>
    </location>
</feature>
<dbReference type="Proteomes" id="UP000231179">
    <property type="component" value="Chromosome"/>
</dbReference>
<evidence type="ECO:0000313" key="11">
    <source>
        <dbReference type="Proteomes" id="UP000231179"/>
    </source>
</evidence>
<dbReference type="SUPFAM" id="SSF160964">
    <property type="entry name" value="MalF N-terminal region-like"/>
    <property type="match status" value="1"/>
</dbReference>
<dbReference type="SUPFAM" id="SSF161098">
    <property type="entry name" value="MetI-like"/>
    <property type="match status" value="1"/>
</dbReference>
<dbReference type="PANTHER" id="PTHR47314">
    <property type="entry name" value="MALTOSE/MALTODEXTRIN TRANSPORT SYSTEM PERMEASE PROTEIN MALF"/>
    <property type="match status" value="1"/>
</dbReference>
<feature type="transmembrane region" description="Helical" evidence="8">
    <location>
        <begin position="273"/>
        <end position="294"/>
    </location>
</feature>
<evidence type="ECO:0000256" key="4">
    <source>
        <dbReference type="ARBA" id="ARBA00022597"/>
    </source>
</evidence>
<evidence type="ECO:0000259" key="9">
    <source>
        <dbReference type="PROSITE" id="PS50928"/>
    </source>
</evidence>
<dbReference type="PROSITE" id="PS50928">
    <property type="entry name" value="ABC_TM1"/>
    <property type="match status" value="1"/>
</dbReference>
<evidence type="ECO:0000256" key="6">
    <source>
        <dbReference type="ARBA" id="ARBA00022989"/>
    </source>
</evidence>
<evidence type="ECO:0000256" key="7">
    <source>
        <dbReference type="ARBA" id="ARBA00023136"/>
    </source>
</evidence>
<keyword evidence="4" id="KW-0762">Sugar transport</keyword>
<feature type="transmembrane region" description="Helical" evidence="8">
    <location>
        <begin position="43"/>
        <end position="62"/>
    </location>
</feature>
<feature type="transmembrane region" description="Helical" evidence="8">
    <location>
        <begin position="239"/>
        <end position="261"/>
    </location>
</feature>
<protein>
    <submittedName>
        <fullName evidence="10">Arabinogalactan oligomer / maltooligosaccharide transport system permease protein</fullName>
    </submittedName>
</protein>
<keyword evidence="5 8" id="KW-0812">Transmembrane</keyword>
<comment type="similarity">
    <text evidence="8">Belongs to the binding-protein-dependent transport system permease family.</text>
</comment>
<dbReference type="PANTHER" id="PTHR47314:SF2">
    <property type="entry name" value="GALACTOOLIGOSACCHARIDES TRANSPORT SYSTEM PERMEASE PROTEIN GANP"/>
    <property type="match status" value="1"/>
</dbReference>
<keyword evidence="3" id="KW-1003">Cell membrane</keyword>
<feature type="transmembrane region" description="Helical" evidence="8">
    <location>
        <begin position="450"/>
        <end position="473"/>
    </location>
</feature>
<dbReference type="Pfam" id="PF00528">
    <property type="entry name" value="BPD_transp_1"/>
    <property type="match status" value="1"/>
</dbReference>
<feature type="transmembrane region" description="Helical" evidence="8">
    <location>
        <begin position="170"/>
        <end position="196"/>
    </location>
</feature>
<name>A0A2K8KND5_9MOLU</name>
<keyword evidence="7 8" id="KW-0472">Membrane</keyword>
<evidence type="ECO:0000256" key="2">
    <source>
        <dbReference type="ARBA" id="ARBA00022448"/>
    </source>
</evidence>
<dbReference type="AlphaFoldDB" id="A0A2K8KND5"/>
<evidence type="ECO:0000256" key="1">
    <source>
        <dbReference type="ARBA" id="ARBA00004651"/>
    </source>
</evidence>
<dbReference type="CDD" id="cd06261">
    <property type="entry name" value="TM_PBP2"/>
    <property type="match status" value="1"/>
</dbReference>
<sequence>MNTSSSDKKGFLNFYEKLSPGRKIWFGLIPGFGQVLNKQYVKAAFVVAIVAILSVFVAIYSAPNISTMFVRGLDHSQTGALGYDGWTESSKEIYDKVTSWIGNQGGIMFDNSLEILVRGIFSIFLIIFLVAAYLIQMYDVKRAAFLIEFNEMPSDFKDKFKIIKEKSFPYLLLIPAVVISIFFIFTPVLFTVMISLTSYSGENKTPAVLIGWVGWFNYKKMFTSDIFGKAFLVVLQWNIIWTLLATTLQISLGMLIAVILNKKFIKGKLEFKIIFLLPYAIPAFLLIMSFKGFFNPTYGAMNNMILKMFGMTDPQKIQWLAEGTFTKMALIMIQTWLAFPFIFLLTTAVLQSVPQDLYEAADIDGAKGRHKFSKITLPMVFLTTGPILIMQYTGNFNNFGVIYLFNQGGPAFLDTSLRASYAGQTDILLSWIYNLVGLNDVNANSQAAEYALGAAIGIFLAIFLMVIGVIQFTKSRSFKEMDMM</sequence>
<keyword evidence="2 8" id="KW-0813">Transport</keyword>
<evidence type="ECO:0000313" key="10">
    <source>
        <dbReference type="EMBL" id="ATX70466.1"/>
    </source>
</evidence>
<dbReference type="GO" id="GO:0015423">
    <property type="term" value="F:ABC-type maltose transporter activity"/>
    <property type="evidence" value="ECO:0007669"/>
    <property type="project" value="TreeGrafter"/>
</dbReference>
<organism evidence="10 11">
    <name type="scientific">Spiroplasma clarkii</name>
    <dbReference type="NCBI Taxonomy" id="2139"/>
    <lineage>
        <taxon>Bacteria</taxon>
        <taxon>Bacillati</taxon>
        <taxon>Mycoplasmatota</taxon>
        <taxon>Mollicutes</taxon>
        <taxon>Entomoplasmatales</taxon>
        <taxon>Spiroplasmataceae</taxon>
        <taxon>Spiroplasma</taxon>
    </lineage>
</organism>
<reference evidence="10 11" key="1">
    <citation type="submission" date="2017-11" db="EMBL/GenBank/DDBJ databases">
        <title>Complete genome sequence of Spiroplasma clarkii CN-5 (DSM 19994).</title>
        <authorList>
            <person name="Tsai Y.-M."/>
            <person name="Chang A."/>
            <person name="Lo W.-S."/>
            <person name="Kuo C.-H."/>
        </authorList>
    </citation>
    <scope>NUCLEOTIDE SEQUENCE [LARGE SCALE GENOMIC DNA]</scope>
    <source>
        <strain evidence="10 11">CN-5</strain>
    </source>
</reference>
<gene>
    <name evidence="10" type="primary">ganP</name>
    <name evidence="10" type="ORF">SCLAR_v1c01350</name>
</gene>
<keyword evidence="6 8" id="KW-1133">Transmembrane helix</keyword>
<evidence type="ECO:0000256" key="5">
    <source>
        <dbReference type="ARBA" id="ARBA00022692"/>
    </source>
</evidence>
<dbReference type="GO" id="GO:0042956">
    <property type="term" value="P:maltodextrin transmembrane transport"/>
    <property type="evidence" value="ECO:0007669"/>
    <property type="project" value="TreeGrafter"/>
</dbReference>
<feature type="domain" description="ABC transmembrane type-1" evidence="9">
    <location>
        <begin position="235"/>
        <end position="471"/>
    </location>
</feature>
<accession>A0A2K8KND5</accession>
<feature type="transmembrane region" description="Helical" evidence="8">
    <location>
        <begin position="115"/>
        <end position="135"/>
    </location>
</feature>
<dbReference type="EMBL" id="CP024870">
    <property type="protein sequence ID" value="ATX70466.1"/>
    <property type="molecule type" value="Genomic_DNA"/>
</dbReference>
<dbReference type="InterPro" id="IPR035906">
    <property type="entry name" value="MetI-like_sf"/>
</dbReference>
<dbReference type="GO" id="GO:1990060">
    <property type="term" value="C:maltose transport complex"/>
    <property type="evidence" value="ECO:0007669"/>
    <property type="project" value="TreeGrafter"/>
</dbReference>